<dbReference type="AlphaFoldDB" id="A0A7X0SJT6"/>
<dbReference type="Proteomes" id="UP000564644">
    <property type="component" value="Unassembled WGS sequence"/>
</dbReference>
<reference evidence="2 3" key="1">
    <citation type="submission" date="2020-08" db="EMBL/GenBank/DDBJ databases">
        <title>Cohnella phylogeny.</title>
        <authorList>
            <person name="Dunlap C."/>
        </authorList>
    </citation>
    <scope>NUCLEOTIDE SEQUENCE [LARGE SCALE GENOMIC DNA]</scope>
    <source>
        <strain evidence="2 3">CBP 2801</strain>
    </source>
</reference>
<dbReference type="SUPFAM" id="SSF56300">
    <property type="entry name" value="Metallo-dependent phosphatases"/>
    <property type="match status" value="1"/>
</dbReference>
<protein>
    <submittedName>
        <fullName evidence="2">Metallophosphoesterase family protein</fullName>
    </submittedName>
</protein>
<keyword evidence="3" id="KW-1185">Reference proteome</keyword>
<dbReference type="Pfam" id="PF00149">
    <property type="entry name" value="Metallophos"/>
    <property type="match status" value="1"/>
</dbReference>
<dbReference type="RefSeq" id="WP_185128949.1">
    <property type="nucleotide sequence ID" value="NZ_JACJVO010000010.1"/>
</dbReference>
<proteinExistence type="predicted"/>
<feature type="domain" description="Calcineurin-like phosphoesterase" evidence="1">
    <location>
        <begin position="14"/>
        <end position="243"/>
    </location>
</feature>
<sequence>MEPNLRMRADGTFTIVHFTDLHWQNGEKGDLRTRRLMADVLEAEKPDFVALTGDLIFGSRCRDPAESLRQAMAAVEQAGVPWAAVFGNHDDEGALGRAELMDVLRERPRCLSLSGPSDVDGIGNFALTLTNSRGMASHSLVFLDSGGRSSEDSLPGYDWIRPSQIEWYRRISRERADRNRGAALPSLLFFHIPFPEFEQVWKTQACYGTRNEKPACPPVNSGLYAALLERGGTLGVFCGHDHTNDYWGELGGIRLCYGRATGFQGYGKIGFPRGARVIRLQEGKAGFETWVRLENGSTIRKPKLHRPRRWP</sequence>
<dbReference type="PIRSF" id="PIRSF030250">
    <property type="entry name" value="Ptase_At2g46880"/>
    <property type="match status" value="1"/>
</dbReference>
<dbReference type="EMBL" id="JACJVO010000010">
    <property type="protein sequence ID" value="MBB6731282.1"/>
    <property type="molecule type" value="Genomic_DNA"/>
</dbReference>
<organism evidence="2 3">
    <name type="scientific">Cohnella zeiphila</name>
    <dbReference type="NCBI Taxonomy" id="2761120"/>
    <lineage>
        <taxon>Bacteria</taxon>
        <taxon>Bacillati</taxon>
        <taxon>Bacillota</taxon>
        <taxon>Bacilli</taxon>
        <taxon>Bacillales</taxon>
        <taxon>Paenibacillaceae</taxon>
        <taxon>Cohnella</taxon>
    </lineage>
</organism>
<dbReference type="CDD" id="cd07383">
    <property type="entry name" value="MPP_Dcr2"/>
    <property type="match status" value="1"/>
</dbReference>
<evidence type="ECO:0000313" key="2">
    <source>
        <dbReference type="EMBL" id="MBB6731282.1"/>
    </source>
</evidence>
<name>A0A7X0SJT6_9BACL</name>
<dbReference type="PANTHER" id="PTHR32440:SF0">
    <property type="entry name" value="PHOSPHATASE DCR2-RELATED"/>
    <property type="match status" value="1"/>
</dbReference>
<evidence type="ECO:0000313" key="3">
    <source>
        <dbReference type="Proteomes" id="UP000564644"/>
    </source>
</evidence>
<dbReference type="GO" id="GO:0016788">
    <property type="term" value="F:hydrolase activity, acting on ester bonds"/>
    <property type="evidence" value="ECO:0007669"/>
    <property type="project" value="TreeGrafter"/>
</dbReference>
<dbReference type="GO" id="GO:0005737">
    <property type="term" value="C:cytoplasm"/>
    <property type="evidence" value="ECO:0007669"/>
    <property type="project" value="TreeGrafter"/>
</dbReference>
<dbReference type="Gene3D" id="3.60.21.10">
    <property type="match status" value="1"/>
</dbReference>
<evidence type="ECO:0000259" key="1">
    <source>
        <dbReference type="Pfam" id="PF00149"/>
    </source>
</evidence>
<accession>A0A7X0SJT6</accession>
<comment type="caution">
    <text evidence="2">The sequence shown here is derived from an EMBL/GenBank/DDBJ whole genome shotgun (WGS) entry which is preliminary data.</text>
</comment>
<dbReference type="PANTHER" id="PTHR32440">
    <property type="entry name" value="PHOSPHATASE DCR2-RELATED-RELATED"/>
    <property type="match status" value="1"/>
</dbReference>
<dbReference type="InterPro" id="IPR029052">
    <property type="entry name" value="Metallo-depent_PP-like"/>
</dbReference>
<dbReference type="InterPro" id="IPR011230">
    <property type="entry name" value="PAP14/16/28/29"/>
</dbReference>
<gene>
    <name evidence="2" type="ORF">H7C18_10220</name>
</gene>
<dbReference type="InterPro" id="IPR004843">
    <property type="entry name" value="Calcineurin-like_PHP"/>
</dbReference>